<gene>
    <name evidence="1" type="ordered locus">BSUW23_12780</name>
</gene>
<dbReference type="KEGG" id="bss:BSUW23_12780"/>
<dbReference type="HOGENOM" id="CLU_3247497_0_0_9"/>
<evidence type="ECO:0000313" key="1">
    <source>
        <dbReference type="EMBL" id="ADM38594.1"/>
    </source>
</evidence>
<reference key="1">
    <citation type="submission" date="2010-08" db="EMBL/GenBank/DDBJ databases">
        <authorList>
            <person name="Zeigler D.R."/>
        </authorList>
    </citation>
    <scope>NUCLEOTIDE SEQUENCE</scope>
    <source>
        <strain>W23</strain>
    </source>
</reference>
<dbReference type="Proteomes" id="UP000002233">
    <property type="component" value="Chromosome"/>
</dbReference>
<proteinExistence type="predicted"/>
<protein>
    <submittedName>
        <fullName evidence="1">Uncharacterized protein</fullName>
    </submittedName>
</protein>
<reference evidence="1 2" key="2">
    <citation type="journal article" date="2011" name="Microbiology">
        <title>The genome sequence of Bacillus subtilis subsp. spizizenii W23: insights into speciation within the B. subtilis complex and into the history of B. subtilis genetics.</title>
        <authorList>
            <person name="Zeigler D.R."/>
        </authorList>
    </citation>
    <scope>NUCLEOTIDE SEQUENCE [LARGE SCALE GENOMIC DNA]</scope>
    <source>
        <strain evidence="2">ATCC 23059 / NRRL B-14472 / W23</strain>
    </source>
</reference>
<name>E0U4U2_BACSH</name>
<organism evidence="1 2">
    <name type="scientific">Bacillus spizizenii (strain ATCC 23059 / NRRL B-14472 / W23)</name>
    <name type="common">Bacillus subtilis subsp. spizizenii</name>
    <dbReference type="NCBI Taxonomy" id="655816"/>
    <lineage>
        <taxon>Bacteria</taxon>
        <taxon>Bacillati</taxon>
        <taxon>Bacillota</taxon>
        <taxon>Bacilli</taxon>
        <taxon>Bacillales</taxon>
        <taxon>Bacillaceae</taxon>
        <taxon>Bacillus</taxon>
    </lineage>
</organism>
<evidence type="ECO:0000313" key="2">
    <source>
        <dbReference type="Proteomes" id="UP000002233"/>
    </source>
</evidence>
<sequence length="42" mass="5018">MLNNMQIKMEESSKPYLFLRITKHFKGNIKSKGFLDNQEEQT</sequence>
<accession>E0U4U2</accession>
<dbReference type="EMBL" id="CP002183">
    <property type="protein sequence ID" value="ADM38594.1"/>
    <property type="molecule type" value="Genomic_DNA"/>
</dbReference>
<dbReference type="AlphaFoldDB" id="E0U4U2"/>